<evidence type="ECO:0000313" key="6">
    <source>
        <dbReference type="Proteomes" id="UP000000442"/>
    </source>
</evidence>
<dbReference type="GO" id="GO:0008654">
    <property type="term" value="P:phospholipid biosynthetic process"/>
    <property type="evidence" value="ECO:0007669"/>
    <property type="project" value="InterPro"/>
</dbReference>
<evidence type="ECO:0000256" key="4">
    <source>
        <dbReference type="ARBA" id="ARBA00023317"/>
    </source>
</evidence>
<evidence type="ECO:0000256" key="3">
    <source>
        <dbReference type="ARBA" id="ARBA00023239"/>
    </source>
</evidence>
<evidence type="ECO:0000313" key="5">
    <source>
        <dbReference type="EMBL" id="ACN13312.1"/>
    </source>
</evidence>
<keyword evidence="2" id="KW-0865">Zymogen</keyword>
<dbReference type="GO" id="GO:0004609">
    <property type="term" value="F:phosphatidylserine decarboxylase activity"/>
    <property type="evidence" value="ECO:0007669"/>
    <property type="project" value="UniProtKB-EC"/>
</dbReference>
<sequence>MKLSTHQYIRRKTASIETERLVGDPIISLLYSRIRENAPFLFNQFVSKRTSSLLGFLNYDLDCWRFFLSNLGLADKNPPIERILNDLKINPDEIWGRIEALDTHRKIFERKIRYWECRPLQGSPSAVVSPADSRILTGSFSAQKMVFIKETFFSYNELIGSDKLKWLKAFSQGDYAVFRLTPDKYHYNHSPVSGRVADTYEIDGLYHSCNPNAVVQSVTPFSKNRRCVTVIDTDVDKGTGVGRVAMVEIVALMIGRIDQCYSAHGYASPLPLKKGDFIEKGQPKSLFAPGSSTTVLIFEKNRIRFSSDLLENQNRTDVKSRFAQGFGRPLVETDLNVRETIGRAI</sequence>
<keyword evidence="1" id="KW-0210">Decarboxylase</keyword>
<keyword evidence="6" id="KW-1185">Reference proteome</keyword>
<dbReference type="PANTHER" id="PTHR10067">
    <property type="entry name" value="PHOSPHATIDYLSERINE DECARBOXYLASE"/>
    <property type="match status" value="1"/>
</dbReference>
<reference evidence="5 6" key="1">
    <citation type="journal article" date="2009" name="Environ. Microbiol.">
        <title>Genome sequence of Desulfobacterium autotrophicum HRM2, a marine sulfate reducer oxidizing organic carbon completely to carbon dioxide.</title>
        <authorList>
            <person name="Strittmatter A.W."/>
            <person name="Liesegang H."/>
            <person name="Rabus R."/>
            <person name="Decker I."/>
            <person name="Amann J."/>
            <person name="Andres S."/>
            <person name="Henne A."/>
            <person name="Fricke W.F."/>
            <person name="Martinez-Arias R."/>
            <person name="Bartels D."/>
            <person name="Goesmann A."/>
            <person name="Krause L."/>
            <person name="Puehler A."/>
            <person name="Klenk H.P."/>
            <person name="Richter M."/>
            <person name="Schuler M."/>
            <person name="Gloeckner F.O."/>
            <person name="Meyerdierks A."/>
            <person name="Gottschalk G."/>
            <person name="Amann R."/>
        </authorList>
    </citation>
    <scope>NUCLEOTIDE SEQUENCE [LARGE SCALE GENOMIC DNA]</scope>
    <source>
        <strain evidence="6">ATCC 43914 / DSM 3382 / HRM2</strain>
    </source>
</reference>
<dbReference type="Pfam" id="PF02666">
    <property type="entry name" value="PS_Dcarbxylase"/>
    <property type="match status" value="1"/>
</dbReference>
<organism evidence="5 6">
    <name type="scientific">Desulforapulum autotrophicum (strain ATCC 43914 / DSM 3382 / VKM B-1955 / HRM2)</name>
    <name type="common">Desulfobacterium autotrophicum</name>
    <dbReference type="NCBI Taxonomy" id="177437"/>
    <lineage>
        <taxon>Bacteria</taxon>
        <taxon>Pseudomonadati</taxon>
        <taxon>Thermodesulfobacteriota</taxon>
        <taxon>Desulfobacteria</taxon>
        <taxon>Desulfobacterales</taxon>
        <taxon>Desulfobacteraceae</taxon>
        <taxon>Desulforapulum</taxon>
    </lineage>
</organism>
<dbReference type="STRING" id="177437.HRM2_01900"/>
<dbReference type="InterPro" id="IPR003817">
    <property type="entry name" value="PS_Dcarbxylase"/>
</dbReference>
<dbReference type="RefSeq" id="WP_012662561.1">
    <property type="nucleotide sequence ID" value="NC_012108.1"/>
</dbReference>
<name>C0QFB6_DESAH</name>
<accession>C0QFB6</accession>
<gene>
    <name evidence="5" type="primary">psdD</name>
    <name evidence="5" type="ordered locus">HRM2_01900</name>
</gene>
<evidence type="ECO:0000256" key="2">
    <source>
        <dbReference type="ARBA" id="ARBA00023145"/>
    </source>
</evidence>
<dbReference type="EC" id="4.1.1.65" evidence="5"/>
<dbReference type="Proteomes" id="UP000000442">
    <property type="component" value="Chromosome"/>
</dbReference>
<dbReference type="eggNOG" id="COG0688">
    <property type="taxonomic scope" value="Bacteria"/>
</dbReference>
<dbReference type="OrthoDB" id="9802030at2"/>
<evidence type="ECO:0000256" key="1">
    <source>
        <dbReference type="ARBA" id="ARBA00022793"/>
    </source>
</evidence>
<dbReference type="AlphaFoldDB" id="C0QFB6"/>
<dbReference type="KEGG" id="dat:HRM2_01900"/>
<proteinExistence type="predicted"/>
<keyword evidence="4" id="KW-0670">Pyruvate</keyword>
<dbReference type="EMBL" id="CP001087">
    <property type="protein sequence ID" value="ACN13312.1"/>
    <property type="molecule type" value="Genomic_DNA"/>
</dbReference>
<dbReference type="HOGENOM" id="CLU_828355_0_0_7"/>
<keyword evidence="3 5" id="KW-0456">Lyase</keyword>
<protein>
    <submittedName>
        <fullName evidence="5">PsdD</fullName>
        <ecNumber evidence="5">4.1.1.65</ecNumber>
    </submittedName>
</protein>